<keyword evidence="4" id="KW-0863">Zinc-finger</keyword>
<keyword evidence="10" id="KW-1185">Reference proteome</keyword>
<evidence type="ECO:0000256" key="2">
    <source>
        <dbReference type="ARBA" id="ARBA00022723"/>
    </source>
</evidence>
<evidence type="ECO:0000256" key="4">
    <source>
        <dbReference type="ARBA" id="ARBA00022771"/>
    </source>
</evidence>
<feature type="compositionally biased region" description="Low complexity" evidence="7">
    <location>
        <begin position="101"/>
        <end position="116"/>
    </location>
</feature>
<dbReference type="GO" id="GO:0000981">
    <property type="term" value="F:DNA-binding transcription factor activity, RNA polymerase II-specific"/>
    <property type="evidence" value="ECO:0007669"/>
    <property type="project" value="InterPro"/>
</dbReference>
<comment type="caution">
    <text evidence="9">The sequence shown here is derived from an EMBL/GenBank/DDBJ whole genome shotgun (WGS) entry which is preliminary data.</text>
</comment>
<dbReference type="PANTHER" id="PTHR40626">
    <property type="entry name" value="MIP31509P"/>
    <property type="match status" value="1"/>
</dbReference>
<dbReference type="CDD" id="cd12148">
    <property type="entry name" value="fungal_TF_MHR"/>
    <property type="match status" value="1"/>
</dbReference>
<evidence type="ECO:0000256" key="5">
    <source>
        <dbReference type="ARBA" id="ARBA00022833"/>
    </source>
</evidence>
<dbReference type="GO" id="GO:0006351">
    <property type="term" value="P:DNA-templated transcription"/>
    <property type="evidence" value="ECO:0007669"/>
    <property type="project" value="InterPro"/>
</dbReference>
<evidence type="ECO:0000256" key="6">
    <source>
        <dbReference type="ARBA" id="ARBA00023242"/>
    </source>
</evidence>
<dbReference type="InterPro" id="IPR007219">
    <property type="entry name" value="XnlR_reg_dom"/>
</dbReference>
<feature type="domain" description="Xylanolytic transcriptional activator regulatory" evidence="8">
    <location>
        <begin position="293"/>
        <end position="345"/>
    </location>
</feature>
<dbReference type="GO" id="GO:0008270">
    <property type="term" value="F:zinc ion binding"/>
    <property type="evidence" value="ECO:0007669"/>
    <property type="project" value="UniProtKB-KW"/>
</dbReference>
<keyword evidence="2" id="KW-0479">Metal-binding</keyword>
<evidence type="ECO:0000313" key="9">
    <source>
        <dbReference type="EMBL" id="KAB8301982.1"/>
    </source>
</evidence>
<sequence length="465" mass="52289">MKFHVPTIMVPSRWRLKARLKVDQSVTTVESDSNGKHICFGINSNIPVLDHTAAYFVPRPSSAVMFSETISADANFADPPLSQIPLSGDESGTLATNAQGSRSSNSTSSIKVSTSPEMPPPHSLTPPSTTPEPISDRNSIGFLLNFGEAEFMREFPKTSTGSPKDRASEYTSLFPQSAIQPWTGGDLMSQNVANFGFDSNMQMDPSAAFLHNLEFETFKRQTHGWQLTTENFIPWSGTNSVFIDRDILEQRAFDMREKLKCAASLQAGVNLPSKEVMEAIEFITGDVIAAYVKLYFKHWHYHAPIVHEPSFNPCTAALPLVLLITSLGAMFSEQAAKVKLLLDAIETYIYSINGFNDEYDLLGRRYADRVDNSSQEWLQYQLEEFQGAYLIIVLQYWSGNEIAKKRARQQRFARLLSIYRYLGLHSVQHSPGFNSNYNDDARKLFRNIQQHRAKASMGRDRLTIS</sequence>
<evidence type="ECO:0000256" key="1">
    <source>
        <dbReference type="ARBA" id="ARBA00004123"/>
    </source>
</evidence>
<protein>
    <recommendedName>
        <fullName evidence="8">Xylanolytic transcriptional activator regulatory domain-containing protein</fullName>
    </recommendedName>
</protein>
<dbReference type="GO" id="GO:0005634">
    <property type="term" value="C:nucleus"/>
    <property type="evidence" value="ECO:0007669"/>
    <property type="project" value="UniProtKB-SubCell"/>
</dbReference>
<dbReference type="OrthoDB" id="10018191at2759"/>
<evidence type="ECO:0000256" key="7">
    <source>
        <dbReference type="SAM" id="MobiDB-lite"/>
    </source>
</evidence>
<organism evidence="9 10">
    <name type="scientific">Monilinia laxa</name>
    <name type="common">Brown rot fungus</name>
    <name type="synonym">Sclerotinia laxa</name>
    <dbReference type="NCBI Taxonomy" id="61186"/>
    <lineage>
        <taxon>Eukaryota</taxon>
        <taxon>Fungi</taxon>
        <taxon>Dikarya</taxon>
        <taxon>Ascomycota</taxon>
        <taxon>Pezizomycotina</taxon>
        <taxon>Leotiomycetes</taxon>
        <taxon>Helotiales</taxon>
        <taxon>Sclerotiniaceae</taxon>
        <taxon>Monilinia</taxon>
    </lineage>
</organism>
<evidence type="ECO:0000256" key="3">
    <source>
        <dbReference type="ARBA" id="ARBA00022737"/>
    </source>
</evidence>
<dbReference type="Pfam" id="PF04082">
    <property type="entry name" value="Fungal_trans"/>
    <property type="match status" value="1"/>
</dbReference>
<dbReference type="Proteomes" id="UP000326757">
    <property type="component" value="Unassembled WGS sequence"/>
</dbReference>
<gene>
    <name evidence="9" type="ORF">EYC80_005436</name>
</gene>
<dbReference type="InterPro" id="IPR051059">
    <property type="entry name" value="VerF-like"/>
</dbReference>
<accession>A0A5N6KE71</accession>
<dbReference type="AlphaFoldDB" id="A0A5N6KE71"/>
<dbReference type="EMBL" id="VIGI01000003">
    <property type="protein sequence ID" value="KAB8301982.1"/>
    <property type="molecule type" value="Genomic_DNA"/>
</dbReference>
<dbReference type="PANTHER" id="PTHR40626:SF1">
    <property type="entry name" value="TRANSCRIPTION FACTOR WITH C2H2 AND ZN(2)-CYS(6) DNA BINDING DOMAIN (EUROFUNG)"/>
    <property type="match status" value="1"/>
</dbReference>
<keyword evidence="3" id="KW-0677">Repeat</keyword>
<keyword evidence="6" id="KW-0539">Nucleus</keyword>
<keyword evidence="5" id="KW-0862">Zinc</keyword>
<name>A0A5N6KE71_MONLA</name>
<feature type="compositionally biased region" description="Pro residues" evidence="7">
    <location>
        <begin position="117"/>
        <end position="130"/>
    </location>
</feature>
<feature type="region of interest" description="Disordered" evidence="7">
    <location>
        <begin position="81"/>
        <end position="137"/>
    </location>
</feature>
<comment type="subcellular location">
    <subcellularLocation>
        <location evidence="1">Nucleus</location>
    </subcellularLocation>
</comment>
<reference evidence="9 10" key="1">
    <citation type="submission" date="2019-06" db="EMBL/GenBank/DDBJ databases">
        <title>Genome Sequence of the Brown Rot Fungal Pathogen Monilinia laxa.</title>
        <authorList>
            <person name="De Miccolis Angelini R.M."/>
            <person name="Landi L."/>
            <person name="Abate D."/>
            <person name="Pollastro S."/>
            <person name="Romanazzi G."/>
            <person name="Faretra F."/>
        </authorList>
    </citation>
    <scope>NUCLEOTIDE SEQUENCE [LARGE SCALE GENOMIC DNA]</scope>
    <source>
        <strain evidence="9 10">Mlax316</strain>
    </source>
</reference>
<evidence type="ECO:0000259" key="8">
    <source>
        <dbReference type="Pfam" id="PF04082"/>
    </source>
</evidence>
<dbReference type="GO" id="GO:0000978">
    <property type="term" value="F:RNA polymerase II cis-regulatory region sequence-specific DNA binding"/>
    <property type="evidence" value="ECO:0007669"/>
    <property type="project" value="InterPro"/>
</dbReference>
<proteinExistence type="predicted"/>
<evidence type="ECO:0000313" key="10">
    <source>
        <dbReference type="Proteomes" id="UP000326757"/>
    </source>
</evidence>
<dbReference type="GO" id="GO:0000785">
    <property type="term" value="C:chromatin"/>
    <property type="evidence" value="ECO:0007669"/>
    <property type="project" value="TreeGrafter"/>
</dbReference>